<organism evidence="6 7">
    <name type="scientific">Truepera radiovictrix (strain DSM 17093 / CIP 108686 / LMG 22925 / RQ-24)</name>
    <dbReference type="NCBI Taxonomy" id="649638"/>
    <lineage>
        <taxon>Bacteria</taxon>
        <taxon>Thermotogati</taxon>
        <taxon>Deinococcota</taxon>
        <taxon>Deinococci</taxon>
        <taxon>Trueperales</taxon>
        <taxon>Trueperaceae</taxon>
        <taxon>Truepera</taxon>
    </lineage>
</organism>
<dbReference type="InterPro" id="IPR000917">
    <property type="entry name" value="Sulfatase_N"/>
</dbReference>
<reference evidence="7" key="1">
    <citation type="submission" date="2010-05" db="EMBL/GenBank/DDBJ databases">
        <title>The complete genome of Truepera radiovictris DSM 17093.</title>
        <authorList>
            <consortium name="US DOE Joint Genome Institute (JGI-PGF)"/>
            <person name="Lucas S."/>
            <person name="Copeland A."/>
            <person name="Lapidus A."/>
            <person name="Glavina del Rio T."/>
            <person name="Dalin E."/>
            <person name="Tice H."/>
            <person name="Bruce D."/>
            <person name="Goodwin L."/>
            <person name="Pitluck S."/>
            <person name="Kyrpides N."/>
            <person name="Mavromatis K."/>
            <person name="Ovchinnikova G."/>
            <person name="Munk A.C."/>
            <person name="Detter J.C."/>
            <person name="Han C."/>
            <person name="Tapia R."/>
            <person name="Land M."/>
            <person name="Hauser L."/>
            <person name="Markowitz V."/>
            <person name="Cheng J.-F."/>
            <person name="Hugenholtz P."/>
            <person name="Woyke T."/>
            <person name="Wu D."/>
            <person name="Tindall B."/>
            <person name="Pomrenke H.G."/>
            <person name="Brambilla E."/>
            <person name="Klenk H.-P."/>
            <person name="Eisen J.A."/>
        </authorList>
    </citation>
    <scope>NUCLEOTIDE SEQUENCE [LARGE SCALE GENOMIC DNA]</scope>
    <source>
        <strain evidence="7">DSM 17093 / CIP 108686 / LMG 22925 / RQ-24</strain>
    </source>
</reference>
<dbReference type="OrthoDB" id="9762324at2"/>
<dbReference type="GO" id="GO:0046872">
    <property type="term" value="F:metal ion binding"/>
    <property type="evidence" value="ECO:0007669"/>
    <property type="project" value="UniProtKB-KW"/>
</dbReference>
<evidence type="ECO:0000313" key="6">
    <source>
        <dbReference type="EMBL" id="ADI14387.1"/>
    </source>
</evidence>
<evidence type="ECO:0000256" key="2">
    <source>
        <dbReference type="ARBA" id="ARBA00022723"/>
    </source>
</evidence>
<dbReference type="HOGENOM" id="CLU_006332_9_3_0"/>
<reference evidence="6 7" key="2">
    <citation type="journal article" date="2011" name="Stand. Genomic Sci.">
        <title>Complete genome sequence of Truepera radiovictrix type strain (RQ-24).</title>
        <authorList>
            <person name="Ivanova N."/>
            <person name="Rohde C."/>
            <person name="Munk C."/>
            <person name="Nolan M."/>
            <person name="Lucas S."/>
            <person name="Del Rio T.G."/>
            <person name="Tice H."/>
            <person name="Deshpande S."/>
            <person name="Cheng J.F."/>
            <person name="Tapia R."/>
            <person name="Han C."/>
            <person name="Goodwin L."/>
            <person name="Pitluck S."/>
            <person name="Liolios K."/>
            <person name="Mavromatis K."/>
            <person name="Mikhailova N."/>
            <person name="Pati A."/>
            <person name="Chen A."/>
            <person name="Palaniappan K."/>
            <person name="Land M."/>
            <person name="Hauser L."/>
            <person name="Chang Y.J."/>
            <person name="Jeffries C.D."/>
            <person name="Brambilla E."/>
            <person name="Rohde M."/>
            <person name="Goker M."/>
            <person name="Tindall B.J."/>
            <person name="Woyke T."/>
            <person name="Bristow J."/>
            <person name="Eisen J.A."/>
            <person name="Markowitz V."/>
            <person name="Hugenholtz P."/>
            <person name="Kyrpides N.C."/>
            <person name="Klenk H.P."/>
            <person name="Lapidus A."/>
        </authorList>
    </citation>
    <scope>NUCLEOTIDE SEQUENCE [LARGE SCALE GENOMIC DNA]</scope>
    <source>
        <strain evidence="7">DSM 17093 / CIP 108686 / LMG 22925 / RQ-24</strain>
    </source>
</reference>
<dbReference type="CDD" id="cd16027">
    <property type="entry name" value="SGSH"/>
    <property type="match status" value="1"/>
</dbReference>
<dbReference type="STRING" id="649638.Trad_1264"/>
<keyword evidence="7" id="KW-1185">Reference proteome</keyword>
<dbReference type="SUPFAM" id="SSF53649">
    <property type="entry name" value="Alkaline phosphatase-like"/>
    <property type="match status" value="1"/>
</dbReference>
<keyword evidence="3" id="KW-0378">Hydrolase</keyword>
<dbReference type="KEGG" id="tra:Trad_1264"/>
<dbReference type="PANTHER" id="PTHR42693">
    <property type="entry name" value="ARYLSULFATASE FAMILY MEMBER"/>
    <property type="match status" value="1"/>
</dbReference>
<sequence>MAPENAPLERPLTRRDALKLIGAASLLGVLPSACRSAPPPEQDPRRPNILYLHSHDTGRYVGPYGYDVPTPNLQRFAAQGVLFRQAFCASPTCSPSRAALFTGITPGCNGMWGLAHRGYALSDYNQTFVPLLKRAGYTTALAGVQHIAAGDPWTCARKIGYDTLLPLRSHYAHAVARAAVGYLERPPTKPFFLDVGFVETHTLDPTPDGSYFGYPSGDPERAERPGALRDTPQTRRDMADFAVSAGALDNAIGRVLDALERSGLAENTLVIITTDHGVPLPGFKANHTDGGLGVMLMMRGPKGFSGGKVIDALVSHLDLFPTLCDLLALPPPPWLQGASLVPLVRGDVRELHDAVYAEHEAHVVPEPQASVRTARYRYIRRLSGPYRARPANTDATHTKALWLKEGWPPRLVAPEQLYDLQSDPFEQRNLAHVADYRDVLEALRDKLVARSERFDNPLLRRYGVSGGPPVAALAPRSAPTEAAPGAELGVLYIRP</sequence>
<dbReference type="PANTHER" id="PTHR42693:SF53">
    <property type="entry name" value="ENDO-4-O-SULFATASE"/>
    <property type="match status" value="1"/>
</dbReference>
<dbReference type="Gene3D" id="3.40.720.10">
    <property type="entry name" value="Alkaline Phosphatase, subunit A"/>
    <property type="match status" value="1"/>
</dbReference>
<dbReference type="GO" id="GO:0004065">
    <property type="term" value="F:arylsulfatase activity"/>
    <property type="evidence" value="ECO:0007669"/>
    <property type="project" value="TreeGrafter"/>
</dbReference>
<dbReference type="eggNOG" id="COG3119">
    <property type="taxonomic scope" value="Bacteria"/>
</dbReference>
<evidence type="ECO:0000256" key="3">
    <source>
        <dbReference type="ARBA" id="ARBA00022801"/>
    </source>
</evidence>
<dbReference type="RefSeq" id="WP_013177757.1">
    <property type="nucleotide sequence ID" value="NC_014221.1"/>
</dbReference>
<evidence type="ECO:0000313" key="7">
    <source>
        <dbReference type="Proteomes" id="UP000000379"/>
    </source>
</evidence>
<accession>D7CWI8</accession>
<evidence type="ECO:0000256" key="1">
    <source>
        <dbReference type="ARBA" id="ARBA00008779"/>
    </source>
</evidence>
<keyword evidence="4" id="KW-0106">Calcium</keyword>
<dbReference type="PROSITE" id="PS51318">
    <property type="entry name" value="TAT"/>
    <property type="match status" value="1"/>
</dbReference>
<dbReference type="InterPro" id="IPR017850">
    <property type="entry name" value="Alkaline_phosphatase_core_sf"/>
</dbReference>
<dbReference type="InterPro" id="IPR050738">
    <property type="entry name" value="Sulfatase"/>
</dbReference>
<comment type="similarity">
    <text evidence="1">Belongs to the sulfatase family.</text>
</comment>
<evidence type="ECO:0000256" key="4">
    <source>
        <dbReference type="ARBA" id="ARBA00022837"/>
    </source>
</evidence>
<protein>
    <submittedName>
        <fullName evidence="6">Sulfatase</fullName>
    </submittedName>
</protein>
<gene>
    <name evidence="6" type="ordered locus">Trad_1264</name>
</gene>
<dbReference type="Pfam" id="PF00884">
    <property type="entry name" value="Sulfatase"/>
    <property type="match status" value="1"/>
</dbReference>
<name>D7CWI8_TRURR</name>
<dbReference type="Proteomes" id="UP000000379">
    <property type="component" value="Chromosome"/>
</dbReference>
<evidence type="ECO:0000259" key="5">
    <source>
        <dbReference type="Pfam" id="PF00884"/>
    </source>
</evidence>
<keyword evidence="2" id="KW-0479">Metal-binding</keyword>
<feature type="domain" description="Sulfatase N-terminal" evidence="5">
    <location>
        <begin position="47"/>
        <end position="327"/>
    </location>
</feature>
<dbReference type="InterPro" id="IPR024607">
    <property type="entry name" value="Sulfatase_CS"/>
</dbReference>
<dbReference type="InterPro" id="IPR006311">
    <property type="entry name" value="TAT_signal"/>
</dbReference>
<proteinExistence type="inferred from homology"/>
<dbReference type="AlphaFoldDB" id="D7CWI8"/>
<dbReference type="EMBL" id="CP002049">
    <property type="protein sequence ID" value="ADI14387.1"/>
    <property type="molecule type" value="Genomic_DNA"/>
</dbReference>
<dbReference type="PROSITE" id="PS00523">
    <property type="entry name" value="SULFATASE_1"/>
    <property type="match status" value="1"/>
</dbReference>